<accession>A0A5D3ADQ4</accession>
<feature type="region of interest" description="Disordered" evidence="1">
    <location>
        <begin position="1"/>
        <end position="146"/>
    </location>
</feature>
<feature type="compositionally biased region" description="Basic and acidic residues" evidence="1">
    <location>
        <begin position="119"/>
        <end position="146"/>
    </location>
</feature>
<evidence type="ECO:0000256" key="1">
    <source>
        <dbReference type="SAM" id="MobiDB-lite"/>
    </source>
</evidence>
<dbReference type="GO" id="GO:2000779">
    <property type="term" value="P:regulation of double-strand break repair"/>
    <property type="evidence" value="ECO:0007669"/>
    <property type="project" value="TreeGrafter"/>
</dbReference>
<reference evidence="2 3" key="1">
    <citation type="submission" date="2019-07" db="EMBL/GenBank/DDBJ databases">
        <title>WGS assembly of Gossypium mustelinum.</title>
        <authorList>
            <person name="Chen Z.J."/>
            <person name="Sreedasyam A."/>
            <person name="Ando A."/>
            <person name="Song Q."/>
            <person name="De L."/>
            <person name="Hulse-Kemp A."/>
            <person name="Ding M."/>
            <person name="Ye W."/>
            <person name="Kirkbride R."/>
            <person name="Jenkins J."/>
            <person name="Plott C."/>
            <person name="Lovell J."/>
            <person name="Lin Y.-M."/>
            <person name="Vaughn R."/>
            <person name="Liu B."/>
            <person name="Li W."/>
            <person name="Simpson S."/>
            <person name="Scheffler B."/>
            <person name="Saski C."/>
            <person name="Grover C."/>
            <person name="Hu G."/>
            <person name="Conover J."/>
            <person name="Carlson J."/>
            <person name="Shu S."/>
            <person name="Boston L."/>
            <person name="Williams M."/>
            <person name="Peterson D."/>
            <person name="Mcgee K."/>
            <person name="Jones D."/>
            <person name="Wendel J."/>
            <person name="Stelly D."/>
            <person name="Grimwood J."/>
            <person name="Schmutz J."/>
        </authorList>
    </citation>
    <scope>NUCLEOTIDE SEQUENCE [LARGE SCALE GENOMIC DNA]</scope>
    <source>
        <strain evidence="2">1408120.09</strain>
    </source>
</reference>
<organism evidence="2 3">
    <name type="scientific">Gossypium mustelinum</name>
    <name type="common">Cotton</name>
    <name type="synonym">Gossypium caicoense</name>
    <dbReference type="NCBI Taxonomy" id="34275"/>
    <lineage>
        <taxon>Eukaryota</taxon>
        <taxon>Viridiplantae</taxon>
        <taxon>Streptophyta</taxon>
        <taxon>Embryophyta</taxon>
        <taxon>Tracheophyta</taxon>
        <taxon>Spermatophyta</taxon>
        <taxon>Magnoliopsida</taxon>
        <taxon>eudicotyledons</taxon>
        <taxon>Gunneridae</taxon>
        <taxon>Pentapetalae</taxon>
        <taxon>rosids</taxon>
        <taxon>malvids</taxon>
        <taxon>Malvales</taxon>
        <taxon>Malvaceae</taxon>
        <taxon>Malvoideae</taxon>
        <taxon>Gossypium</taxon>
    </lineage>
</organism>
<name>A0A5D3ADQ4_GOSMU</name>
<dbReference type="InterPro" id="IPR044198">
    <property type="entry name" value="DEK"/>
</dbReference>
<dbReference type="GO" id="GO:0003677">
    <property type="term" value="F:DNA binding"/>
    <property type="evidence" value="ECO:0007669"/>
    <property type="project" value="InterPro"/>
</dbReference>
<protein>
    <submittedName>
        <fullName evidence="2">Uncharacterized protein</fullName>
    </submittedName>
</protein>
<dbReference type="Proteomes" id="UP000323597">
    <property type="component" value="Chromosome A01"/>
</dbReference>
<keyword evidence="3" id="KW-1185">Reference proteome</keyword>
<feature type="compositionally biased region" description="Basic and acidic residues" evidence="1">
    <location>
        <begin position="37"/>
        <end position="111"/>
    </location>
</feature>
<dbReference type="GO" id="GO:0005634">
    <property type="term" value="C:nucleus"/>
    <property type="evidence" value="ECO:0007669"/>
    <property type="project" value="TreeGrafter"/>
</dbReference>
<dbReference type="PANTHER" id="PTHR13468">
    <property type="entry name" value="DEK PROTEIN"/>
    <property type="match status" value="1"/>
</dbReference>
<dbReference type="PANTHER" id="PTHR13468:SF22">
    <property type="entry name" value="DEK DOMAIN-CONTAINING CHROMATIN-ASSOCIATED PROTEIN 3"/>
    <property type="match status" value="1"/>
</dbReference>
<dbReference type="EMBL" id="CM017636">
    <property type="protein sequence ID" value="TYJ48868.1"/>
    <property type="molecule type" value="Genomic_DNA"/>
</dbReference>
<dbReference type="AlphaFoldDB" id="A0A5D3ADQ4"/>
<dbReference type="GO" id="GO:0042393">
    <property type="term" value="F:histone binding"/>
    <property type="evidence" value="ECO:0007669"/>
    <property type="project" value="TreeGrafter"/>
</dbReference>
<sequence length="319" mass="36607">MGEEKASTKVPKPVANGTSLPEKSGVAVAEKMEEENNVVKEMKEDKKDNENVETEKMDEDQKGKQDKESKEKFEEGKKDSKTEAMEEESHSKVNDKEVKKEENKDEVEEKRKKVQNSGEKVKEKIKKGEGGKKETKQRTPLKDRPVREHKSVERLVAFIDKDASREFQIKKGRGTVLKPIPNGTFKLSRRTLDDTLRLHTILFGRREKVKCNISRFSSFVWLENEEKQKTEVKEKLLEFCDMLDIPSTRATARKSNKSRKLKRAAKSVTKSNQSTKVLVSTCKMVAKGKDKAKKRKVKPSDYELRTTICGILKEVDFNT</sequence>
<proteinExistence type="predicted"/>
<dbReference type="GO" id="GO:0006325">
    <property type="term" value="P:chromatin organization"/>
    <property type="evidence" value="ECO:0007669"/>
    <property type="project" value="InterPro"/>
</dbReference>
<evidence type="ECO:0000313" key="2">
    <source>
        <dbReference type="EMBL" id="TYJ48868.1"/>
    </source>
</evidence>
<evidence type="ECO:0000313" key="3">
    <source>
        <dbReference type="Proteomes" id="UP000323597"/>
    </source>
</evidence>
<gene>
    <name evidence="2" type="ORF">E1A91_A01G094300v1</name>
</gene>